<reference evidence="3" key="1">
    <citation type="submission" date="2025-08" db="UniProtKB">
        <authorList>
            <consortium name="Ensembl"/>
        </authorList>
    </citation>
    <scope>IDENTIFICATION</scope>
</reference>
<evidence type="ECO:0000313" key="4">
    <source>
        <dbReference type="Proteomes" id="UP000694422"/>
    </source>
</evidence>
<feature type="signal peptide" evidence="1">
    <location>
        <begin position="1"/>
        <end position="25"/>
    </location>
</feature>
<reference evidence="3" key="2">
    <citation type="submission" date="2025-09" db="UniProtKB">
        <authorList>
            <consortium name="Ensembl"/>
        </authorList>
    </citation>
    <scope>IDENTIFICATION</scope>
</reference>
<name>A0A8C9PPW8_SPEDA</name>
<organism evidence="3 4">
    <name type="scientific">Spermophilus dauricus</name>
    <name type="common">Daurian ground squirrel</name>
    <dbReference type="NCBI Taxonomy" id="99837"/>
    <lineage>
        <taxon>Eukaryota</taxon>
        <taxon>Metazoa</taxon>
        <taxon>Chordata</taxon>
        <taxon>Craniata</taxon>
        <taxon>Vertebrata</taxon>
        <taxon>Euteleostomi</taxon>
        <taxon>Mammalia</taxon>
        <taxon>Eutheria</taxon>
        <taxon>Euarchontoglires</taxon>
        <taxon>Glires</taxon>
        <taxon>Rodentia</taxon>
        <taxon>Sciuromorpha</taxon>
        <taxon>Sciuridae</taxon>
        <taxon>Xerinae</taxon>
        <taxon>Marmotini</taxon>
        <taxon>Spermophilus</taxon>
    </lineage>
</organism>
<feature type="chain" id="PRO_5034878291" description="UPAR/Ly6 domain-containing protein" evidence="1">
    <location>
        <begin position="26"/>
        <end position="146"/>
    </location>
</feature>
<dbReference type="Pfam" id="PF00021">
    <property type="entry name" value="UPAR_LY6"/>
    <property type="match status" value="1"/>
</dbReference>
<evidence type="ECO:0000259" key="2">
    <source>
        <dbReference type="Pfam" id="PF00021"/>
    </source>
</evidence>
<dbReference type="InterPro" id="IPR045860">
    <property type="entry name" value="Snake_toxin-like_sf"/>
</dbReference>
<protein>
    <recommendedName>
        <fullName evidence="2">UPAR/Ly6 domain-containing protein</fullName>
    </recommendedName>
</protein>
<sequence>MSTFSRWWWVPSRFPCFFFISLTVSWEIKMSDFEEKDIDEFASNGFRCPTCFAVKGRLCKAEFKWCAADRTQCVEFSGVIDTGFSNVPIELKKCAQADQCTETITTYMGFPVSNESKSCRSPFGTGTRVRTTPPIFFVLFLGKLLH</sequence>
<feature type="domain" description="UPAR/Ly6" evidence="2">
    <location>
        <begin position="45"/>
        <end position="122"/>
    </location>
</feature>
<dbReference type="AlphaFoldDB" id="A0A8C9PPW8"/>
<dbReference type="Proteomes" id="UP000694422">
    <property type="component" value="Unplaced"/>
</dbReference>
<proteinExistence type="predicted"/>
<keyword evidence="1" id="KW-0732">Signal</keyword>
<evidence type="ECO:0000313" key="3">
    <source>
        <dbReference type="Ensembl" id="ENSSDAP00000010518.1"/>
    </source>
</evidence>
<dbReference type="Gene3D" id="2.10.60.10">
    <property type="entry name" value="CD59"/>
    <property type="match status" value="1"/>
</dbReference>
<dbReference type="Ensembl" id="ENSSDAT00000011932.1">
    <property type="protein sequence ID" value="ENSSDAP00000010518.1"/>
    <property type="gene ID" value="ENSSDAG00000009543.1"/>
</dbReference>
<evidence type="ECO:0000256" key="1">
    <source>
        <dbReference type="SAM" id="SignalP"/>
    </source>
</evidence>
<accession>A0A8C9PPW8</accession>
<dbReference type="InterPro" id="IPR016054">
    <property type="entry name" value="LY6_UPA_recep-like"/>
</dbReference>
<dbReference type="SUPFAM" id="SSF57302">
    <property type="entry name" value="Snake toxin-like"/>
    <property type="match status" value="1"/>
</dbReference>
<keyword evidence="4" id="KW-1185">Reference proteome</keyword>